<name>A0A0E9W9C7_ANGAN</name>
<dbReference type="AlphaFoldDB" id="A0A0E9W9C7"/>
<sequence>MIFPGMPSATCEGVRSPCDSCFGRRVAEESEDPPLFLYFSLAAITSCCGHLRLVLLTSSVPGSAPTGKTPLPSPQNQCVSGGQSS</sequence>
<accession>A0A0E9W9C7</accession>
<reference evidence="2" key="2">
    <citation type="journal article" date="2015" name="Fish Shellfish Immunol.">
        <title>Early steps in the European eel (Anguilla anguilla)-Vibrio vulnificus interaction in the gills: Role of the RtxA13 toxin.</title>
        <authorList>
            <person name="Callol A."/>
            <person name="Pajuelo D."/>
            <person name="Ebbesson L."/>
            <person name="Teles M."/>
            <person name="MacKenzie S."/>
            <person name="Amaro C."/>
        </authorList>
    </citation>
    <scope>NUCLEOTIDE SEQUENCE</scope>
</reference>
<dbReference type="EMBL" id="GBXM01022392">
    <property type="protein sequence ID" value="JAH86185.1"/>
    <property type="molecule type" value="Transcribed_RNA"/>
</dbReference>
<reference evidence="2" key="1">
    <citation type="submission" date="2014-11" db="EMBL/GenBank/DDBJ databases">
        <authorList>
            <person name="Amaro Gonzalez C."/>
        </authorList>
    </citation>
    <scope>NUCLEOTIDE SEQUENCE</scope>
</reference>
<organism evidence="2">
    <name type="scientific">Anguilla anguilla</name>
    <name type="common">European freshwater eel</name>
    <name type="synonym">Muraena anguilla</name>
    <dbReference type="NCBI Taxonomy" id="7936"/>
    <lineage>
        <taxon>Eukaryota</taxon>
        <taxon>Metazoa</taxon>
        <taxon>Chordata</taxon>
        <taxon>Craniata</taxon>
        <taxon>Vertebrata</taxon>
        <taxon>Euteleostomi</taxon>
        <taxon>Actinopterygii</taxon>
        <taxon>Neopterygii</taxon>
        <taxon>Teleostei</taxon>
        <taxon>Anguilliformes</taxon>
        <taxon>Anguillidae</taxon>
        <taxon>Anguilla</taxon>
    </lineage>
</organism>
<protein>
    <submittedName>
        <fullName evidence="2">Uncharacterized protein</fullName>
    </submittedName>
</protein>
<evidence type="ECO:0000256" key="1">
    <source>
        <dbReference type="SAM" id="MobiDB-lite"/>
    </source>
</evidence>
<evidence type="ECO:0000313" key="2">
    <source>
        <dbReference type="EMBL" id="JAH86185.1"/>
    </source>
</evidence>
<feature type="compositionally biased region" description="Polar residues" evidence="1">
    <location>
        <begin position="74"/>
        <end position="85"/>
    </location>
</feature>
<feature type="region of interest" description="Disordered" evidence="1">
    <location>
        <begin position="63"/>
        <end position="85"/>
    </location>
</feature>
<proteinExistence type="predicted"/>